<accession>A0A857DLB6</accession>
<name>A0A857DLB6_9FIRM</name>
<evidence type="ECO:0000313" key="3">
    <source>
        <dbReference type="EMBL" id="QHA00926.1"/>
    </source>
</evidence>
<dbReference type="NCBIfam" id="NF037970">
    <property type="entry name" value="vanZ_1"/>
    <property type="match status" value="1"/>
</dbReference>
<gene>
    <name evidence="3" type="ORF">GQ588_09905</name>
</gene>
<evidence type="ECO:0000313" key="4">
    <source>
        <dbReference type="Proteomes" id="UP000430508"/>
    </source>
</evidence>
<feature type="transmembrane region" description="Helical" evidence="1">
    <location>
        <begin position="137"/>
        <end position="159"/>
    </location>
</feature>
<organism evidence="3 4">
    <name type="scientific">Dehalobacter restrictus</name>
    <dbReference type="NCBI Taxonomy" id="55583"/>
    <lineage>
        <taxon>Bacteria</taxon>
        <taxon>Bacillati</taxon>
        <taxon>Bacillota</taxon>
        <taxon>Clostridia</taxon>
        <taxon>Eubacteriales</taxon>
        <taxon>Desulfitobacteriaceae</taxon>
        <taxon>Dehalobacter</taxon>
    </lineage>
</organism>
<dbReference type="AlphaFoldDB" id="A0A857DLB6"/>
<keyword evidence="1" id="KW-0812">Transmembrane</keyword>
<reference evidence="3 4" key="1">
    <citation type="submission" date="2019-12" db="EMBL/GenBank/DDBJ databases">
        <title>Sequence classification of anaerobic respiratory reductive dehalogenases: First we see many, then we see few.</title>
        <authorList>
            <person name="Molenda O."/>
            <person name="Puentes Jacome L.A."/>
            <person name="Cao X."/>
            <person name="Nesbo C.L."/>
            <person name="Tang S."/>
            <person name="Morson N."/>
            <person name="Patron J."/>
            <person name="Lomheim L."/>
            <person name="Wishart D.S."/>
            <person name="Edwards E.A."/>
        </authorList>
    </citation>
    <scope>NUCLEOTIDE SEQUENCE [LARGE SCALE GENOMIC DNA]</scope>
    <source>
        <strain evidence="3 4">12DCA</strain>
    </source>
</reference>
<evidence type="ECO:0000259" key="2">
    <source>
        <dbReference type="Pfam" id="PF04892"/>
    </source>
</evidence>
<sequence length="174" mass="20146">MKSSIIRRIIGTVGLFIVLVFLVFLSWKLSSQTGAQSNHLSIRIADQMIDWLDRYFDLDRGDMFWKVTFNQLLRKAAHFIEYALIGTVMCIMLNIAFNRVVPAAVISVLLSPLFGIIDEYHQRFSAMRTPRILDIYIDTAGVLTGVLLVTLLFGIVHYIKKLKRRIWELEQRNK</sequence>
<proteinExistence type="predicted"/>
<dbReference type="Proteomes" id="UP000430508">
    <property type="component" value="Chromosome"/>
</dbReference>
<dbReference type="Pfam" id="PF04892">
    <property type="entry name" value="VanZ"/>
    <property type="match status" value="1"/>
</dbReference>
<feature type="domain" description="VanZ-like" evidence="2">
    <location>
        <begin position="16"/>
        <end position="152"/>
    </location>
</feature>
<dbReference type="InterPro" id="IPR006976">
    <property type="entry name" value="VanZ-like"/>
</dbReference>
<dbReference type="RefSeq" id="WP_158208301.1">
    <property type="nucleotide sequence ID" value="NZ_CP046996.1"/>
</dbReference>
<feature type="transmembrane region" description="Helical" evidence="1">
    <location>
        <begin position="100"/>
        <end position="117"/>
    </location>
</feature>
<dbReference type="EMBL" id="CP046996">
    <property type="protein sequence ID" value="QHA00926.1"/>
    <property type="molecule type" value="Genomic_DNA"/>
</dbReference>
<keyword evidence="1" id="KW-0472">Membrane</keyword>
<evidence type="ECO:0000256" key="1">
    <source>
        <dbReference type="SAM" id="Phobius"/>
    </source>
</evidence>
<keyword evidence="1" id="KW-1133">Transmembrane helix</keyword>
<feature type="transmembrane region" description="Helical" evidence="1">
    <location>
        <begin position="9"/>
        <end position="27"/>
    </location>
</feature>
<protein>
    <submittedName>
        <fullName evidence="3">VanZ family protein</fullName>
    </submittedName>
</protein>